<reference evidence="10 11" key="1">
    <citation type="journal article" date="2016" name="Appl. Environ. Microbiol.">
        <title>Function and Phylogeny of Bacterial Butyryl Coenzyme A:Acetate Transferases and Their Diversity in the Proximal Colon of Swine.</title>
        <authorList>
            <person name="Trachsel J."/>
            <person name="Bayles D.O."/>
            <person name="Looft T."/>
            <person name="Levine U.Y."/>
            <person name="Allen H.K."/>
        </authorList>
    </citation>
    <scope>NUCLEOTIDE SEQUENCE [LARGE SCALE GENOMIC DNA]</scope>
    <source>
        <strain evidence="10 11">68-3-10</strain>
    </source>
</reference>
<dbReference type="Gene3D" id="1.10.540.10">
    <property type="entry name" value="Acyl-CoA dehydrogenase/oxidase, N-terminal domain"/>
    <property type="match status" value="1"/>
</dbReference>
<dbReference type="RefSeq" id="WP_075712145.1">
    <property type="nucleotide sequence ID" value="NZ_MJIE01000001.1"/>
</dbReference>
<evidence type="ECO:0000259" key="8">
    <source>
        <dbReference type="Pfam" id="PF02770"/>
    </source>
</evidence>
<organism evidence="10 11">
    <name type="scientific">Hornefia porci</name>
    <dbReference type="NCBI Taxonomy" id="2652292"/>
    <lineage>
        <taxon>Bacteria</taxon>
        <taxon>Bacillati</taxon>
        <taxon>Bacillota</taxon>
        <taxon>Clostridia</taxon>
        <taxon>Peptostreptococcales</taxon>
        <taxon>Anaerovoracaceae</taxon>
        <taxon>Hornefia</taxon>
    </lineage>
</organism>
<dbReference type="OrthoDB" id="9802447at2"/>
<dbReference type="PIRSF" id="PIRSF016578">
    <property type="entry name" value="HsaA"/>
    <property type="match status" value="1"/>
</dbReference>
<dbReference type="FunFam" id="1.20.140.10:FF:000011">
    <property type="entry name" value="Medium-chain specific acyl-CoA dehydrogenase, mitochondrial"/>
    <property type="match status" value="1"/>
</dbReference>
<evidence type="ECO:0000313" key="10">
    <source>
        <dbReference type="EMBL" id="OLR55145.1"/>
    </source>
</evidence>
<evidence type="ECO:0000256" key="3">
    <source>
        <dbReference type="ARBA" id="ARBA00022630"/>
    </source>
</evidence>
<dbReference type="InterPro" id="IPR037069">
    <property type="entry name" value="AcylCoA_DH/ox_N_sf"/>
</dbReference>
<evidence type="ECO:0000259" key="7">
    <source>
        <dbReference type="Pfam" id="PF00441"/>
    </source>
</evidence>
<keyword evidence="4 6" id="KW-0274">FAD</keyword>
<dbReference type="EMBL" id="MJIE01000001">
    <property type="protein sequence ID" value="OLR55145.1"/>
    <property type="molecule type" value="Genomic_DNA"/>
</dbReference>
<evidence type="ECO:0000259" key="9">
    <source>
        <dbReference type="Pfam" id="PF02771"/>
    </source>
</evidence>
<keyword evidence="3 6" id="KW-0285">Flavoprotein</keyword>
<feature type="domain" description="Acyl-CoA dehydrogenase/oxidase N-terminal" evidence="9">
    <location>
        <begin position="10"/>
        <end position="109"/>
    </location>
</feature>
<comment type="cofactor">
    <cofactor evidence="1 6">
        <name>FAD</name>
        <dbReference type="ChEBI" id="CHEBI:57692"/>
    </cofactor>
</comment>
<comment type="similarity">
    <text evidence="2 6">Belongs to the acyl-CoA dehydrogenase family.</text>
</comment>
<dbReference type="SUPFAM" id="SSF56645">
    <property type="entry name" value="Acyl-CoA dehydrogenase NM domain-like"/>
    <property type="match status" value="1"/>
</dbReference>
<dbReference type="InterPro" id="IPR006089">
    <property type="entry name" value="Acyl-CoA_DH_CS"/>
</dbReference>
<keyword evidence="5 6" id="KW-0560">Oxidoreductase</keyword>
<dbReference type="Gene3D" id="2.40.110.10">
    <property type="entry name" value="Butyryl-CoA Dehydrogenase, subunit A, domain 2"/>
    <property type="match status" value="1"/>
</dbReference>
<dbReference type="STRING" id="1261640.BHK98_03140"/>
<feature type="domain" description="Acyl-CoA dehydrogenase/oxidase C-terminal" evidence="7">
    <location>
        <begin position="228"/>
        <end position="376"/>
    </location>
</feature>
<dbReference type="GO" id="GO:0050660">
    <property type="term" value="F:flavin adenine dinucleotide binding"/>
    <property type="evidence" value="ECO:0007669"/>
    <property type="project" value="InterPro"/>
</dbReference>
<proteinExistence type="inferred from homology"/>
<accession>A0A1Q9JG29</accession>
<comment type="caution">
    <text evidence="10">The sequence shown here is derived from an EMBL/GenBank/DDBJ whole genome shotgun (WGS) entry which is preliminary data.</text>
</comment>
<evidence type="ECO:0000256" key="2">
    <source>
        <dbReference type="ARBA" id="ARBA00009347"/>
    </source>
</evidence>
<dbReference type="InterPro" id="IPR036250">
    <property type="entry name" value="AcylCo_DH-like_C"/>
</dbReference>
<dbReference type="PANTHER" id="PTHR43884:SF12">
    <property type="entry name" value="ISOVALERYL-COA DEHYDROGENASE, MITOCHONDRIAL-RELATED"/>
    <property type="match status" value="1"/>
</dbReference>
<dbReference type="AlphaFoldDB" id="A0A1Q9JG29"/>
<gene>
    <name evidence="10" type="ORF">BHK98_03140</name>
</gene>
<dbReference type="SUPFAM" id="SSF47203">
    <property type="entry name" value="Acyl-CoA dehydrogenase C-terminal domain-like"/>
    <property type="match status" value="1"/>
</dbReference>
<dbReference type="Pfam" id="PF02770">
    <property type="entry name" value="Acyl-CoA_dh_M"/>
    <property type="match status" value="1"/>
</dbReference>
<evidence type="ECO:0000256" key="5">
    <source>
        <dbReference type="ARBA" id="ARBA00023002"/>
    </source>
</evidence>
<evidence type="ECO:0000256" key="6">
    <source>
        <dbReference type="RuleBase" id="RU362125"/>
    </source>
</evidence>
<dbReference type="PROSITE" id="PS00073">
    <property type="entry name" value="ACYL_COA_DH_2"/>
    <property type="match status" value="1"/>
</dbReference>
<dbReference type="InterPro" id="IPR046373">
    <property type="entry name" value="Acyl-CoA_Oxase/DH_mid-dom_sf"/>
</dbReference>
<name>A0A1Q9JG29_9FIRM</name>
<keyword evidence="11" id="KW-1185">Reference proteome</keyword>
<dbReference type="GO" id="GO:0003995">
    <property type="term" value="F:acyl-CoA dehydrogenase activity"/>
    <property type="evidence" value="ECO:0007669"/>
    <property type="project" value="InterPro"/>
</dbReference>
<sequence length="380" mass="40905">MGYQITEFGQDVLDDVKRLCDRTLEAQLRAADRSGERPAEACRAASEMGIGAAFIAEEYGGAGLELQEQAAVLEELAACDAGFAVSYMANRLAQAPVEIAGSALQKKLVYDVLLDGGFAGFCLTEDQAGSDISGCRTRAVRQGDRYILDGNKLFVTNGPDAEIFVAFAVTDPDGETKESLSAFLVPGDAEGLTRGAPEHKLGIRNSGTCEISFNRVSVPAGYRIGEEGGGFSLAVRSLEQARIWCGVTALGVARRAISESTAYAKERRQFGKPLSENEVILFKLADMEMKTEAARLCCSAALERLEKGLAVTKESAIAKCLAADAAMECATEAVQIFGGYGYCEEYPVEKLLRDAKIFQIFEGTNEIQRLIVGRSLVRER</sequence>
<evidence type="ECO:0000256" key="4">
    <source>
        <dbReference type="ARBA" id="ARBA00022827"/>
    </source>
</evidence>
<dbReference type="InterPro" id="IPR009075">
    <property type="entry name" value="AcylCo_DH/oxidase_C"/>
</dbReference>
<evidence type="ECO:0000256" key="1">
    <source>
        <dbReference type="ARBA" id="ARBA00001974"/>
    </source>
</evidence>
<dbReference type="InterPro" id="IPR013786">
    <property type="entry name" value="AcylCoA_DH/ox_N"/>
</dbReference>
<feature type="domain" description="Acyl-CoA oxidase/dehydrogenase middle" evidence="8">
    <location>
        <begin position="121"/>
        <end position="216"/>
    </location>
</feature>
<dbReference type="Pfam" id="PF00441">
    <property type="entry name" value="Acyl-CoA_dh_1"/>
    <property type="match status" value="1"/>
</dbReference>
<dbReference type="PANTHER" id="PTHR43884">
    <property type="entry name" value="ACYL-COA DEHYDROGENASE"/>
    <property type="match status" value="1"/>
</dbReference>
<dbReference type="InterPro" id="IPR006091">
    <property type="entry name" value="Acyl-CoA_Oxase/DH_mid-dom"/>
</dbReference>
<dbReference type="FunFam" id="2.40.110.10:FF:000002">
    <property type="entry name" value="Acyl-CoA dehydrogenase fadE12"/>
    <property type="match status" value="1"/>
</dbReference>
<dbReference type="InterPro" id="IPR009100">
    <property type="entry name" value="AcylCoA_DH/oxidase_NM_dom_sf"/>
</dbReference>
<protein>
    <submittedName>
        <fullName evidence="10">Acyl-CoA dehydrogenase</fullName>
    </submittedName>
</protein>
<evidence type="ECO:0000313" key="11">
    <source>
        <dbReference type="Proteomes" id="UP000187404"/>
    </source>
</evidence>
<dbReference type="Gene3D" id="1.20.140.10">
    <property type="entry name" value="Butyryl-CoA Dehydrogenase, subunit A, domain 3"/>
    <property type="match status" value="1"/>
</dbReference>
<dbReference type="PROSITE" id="PS00072">
    <property type="entry name" value="ACYL_COA_DH_1"/>
    <property type="match status" value="1"/>
</dbReference>
<dbReference type="Pfam" id="PF02771">
    <property type="entry name" value="Acyl-CoA_dh_N"/>
    <property type="match status" value="1"/>
</dbReference>
<dbReference type="Proteomes" id="UP000187404">
    <property type="component" value="Unassembled WGS sequence"/>
</dbReference>